<feature type="compositionally biased region" description="Low complexity" evidence="1">
    <location>
        <begin position="218"/>
        <end position="236"/>
    </location>
</feature>
<dbReference type="SMART" id="SM00343">
    <property type="entry name" value="ZnF_C2HC"/>
    <property type="match status" value="2"/>
</dbReference>
<dbReference type="SUPFAM" id="SSF57756">
    <property type="entry name" value="Retrovirus zinc finger-like domains"/>
    <property type="match status" value="1"/>
</dbReference>
<feature type="domain" description="CCHC-type" evidence="2">
    <location>
        <begin position="269"/>
        <end position="285"/>
    </location>
</feature>
<evidence type="ECO:0000259" key="2">
    <source>
        <dbReference type="SMART" id="SM00343"/>
    </source>
</evidence>
<dbReference type="GO" id="GO:0008270">
    <property type="term" value="F:zinc ion binding"/>
    <property type="evidence" value="ECO:0007669"/>
    <property type="project" value="InterPro"/>
</dbReference>
<reference evidence="3" key="1">
    <citation type="journal article" date="2014" name="PLoS ONE">
        <title>Transcriptome-Based Identification of ABC Transporters in the Western Tarnished Plant Bug Lygus hesperus.</title>
        <authorList>
            <person name="Hull J.J."/>
            <person name="Chaney K."/>
            <person name="Geib S.M."/>
            <person name="Fabrick J.A."/>
            <person name="Brent C.S."/>
            <person name="Walsh D."/>
            <person name="Lavine L.C."/>
        </authorList>
    </citation>
    <scope>NUCLEOTIDE SEQUENCE</scope>
</reference>
<feature type="domain" description="CCHC-type" evidence="2">
    <location>
        <begin position="289"/>
        <end position="305"/>
    </location>
</feature>
<feature type="region of interest" description="Disordered" evidence="1">
    <location>
        <begin position="205"/>
        <end position="265"/>
    </location>
</feature>
<gene>
    <name evidence="3" type="primary">gag_16</name>
    <name evidence="3" type="ORF">CM83_28869</name>
</gene>
<dbReference type="GO" id="GO:0003676">
    <property type="term" value="F:nucleic acid binding"/>
    <property type="evidence" value="ECO:0007669"/>
    <property type="project" value="InterPro"/>
</dbReference>
<protein>
    <submittedName>
        <fullName evidence="3">Gag polyprotein</fullName>
    </submittedName>
</protein>
<dbReference type="PANTHER" id="PTHR33198:SF19">
    <property type="entry name" value="CCHC-TYPE DOMAIN-CONTAINING PROTEIN"/>
    <property type="match status" value="1"/>
</dbReference>
<accession>A0A0A9YJD0</accession>
<dbReference type="InterPro" id="IPR036875">
    <property type="entry name" value="Znf_CCHC_sf"/>
</dbReference>
<dbReference type="EMBL" id="GBHO01010437">
    <property type="protein sequence ID" value="JAG33167.1"/>
    <property type="molecule type" value="Transcribed_RNA"/>
</dbReference>
<dbReference type="AlphaFoldDB" id="A0A0A9YJD0"/>
<name>A0A0A9YJD0_LYGHE</name>
<evidence type="ECO:0000256" key="1">
    <source>
        <dbReference type="SAM" id="MobiDB-lite"/>
    </source>
</evidence>
<reference evidence="3" key="2">
    <citation type="submission" date="2014-07" db="EMBL/GenBank/DDBJ databases">
        <authorList>
            <person name="Hull J."/>
        </authorList>
    </citation>
    <scope>NUCLEOTIDE SEQUENCE</scope>
</reference>
<feature type="region of interest" description="Disordered" evidence="1">
    <location>
        <begin position="1"/>
        <end position="21"/>
    </location>
</feature>
<dbReference type="InterPro" id="IPR001878">
    <property type="entry name" value="Znf_CCHC"/>
</dbReference>
<dbReference type="PANTHER" id="PTHR33198">
    <property type="entry name" value="ANK_REP_REGION DOMAIN-CONTAINING PROTEIN-RELATED"/>
    <property type="match status" value="1"/>
</dbReference>
<evidence type="ECO:0000313" key="3">
    <source>
        <dbReference type="EMBL" id="JAG33167.1"/>
    </source>
</evidence>
<feature type="non-terminal residue" evidence="3">
    <location>
        <position position="361"/>
    </location>
</feature>
<proteinExistence type="predicted"/>
<sequence>MAPPNTTANTTSTTPTTTTTTATISGFPTQDFLRYLARGPAVGDLPSFDVGDKWSTFIERLDQYFTGNYVQGDRRVCLLLTAISSAVYEVLRELCHPDLPKSKSFNELTELLANQYSPKISVWRNRLTFDSLRQEQGETVSSWYVRVKKYSMDCEFAQLLDNFVKYKFVTGLRKGPILDRICEEDSVKTLKEVVELAVKKESSSSYHEQGAPLNAIRTTKGGQQQKKKTSQGTTSTPWRSTGRQTPKAGAEKSENPRPTSQKGSPKQVLCFACNKPSHDFRACKYKTYRCKICKQVGHVAAACKQPSDNKYLITNNSDVLDLDQIGLFNLSISDNFYTSVDPYTIKLLVNDVLISFEIDTG</sequence>
<organism evidence="3">
    <name type="scientific">Lygus hesperus</name>
    <name type="common">Western plant bug</name>
    <dbReference type="NCBI Taxonomy" id="30085"/>
    <lineage>
        <taxon>Eukaryota</taxon>
        <taxon>Metazoa</taxon>
        <taxon>Ecdysozoa</taxon>
        <taxon>Arthropoda</taxon>
        <taxon>Hexapoda</taxon>
        <taxon>Insecta</taxon>
        <taxon>Pterygota</taxon>
        <taxon>Neoptera</taxon>
        <taxon>Paraneoptera</taxon>
        <taxon>Hemiptera</taxon>
        <taxon>Heteroptera</taxon>
        <taxon>Panheteroptera</taxon>
        <taxon>Cimicomorpha</taxon>
        <taxon>Miridae</taxon>
        <taxon>Mirini</taxon>
        <taxon>Lygus</taxon>
    </lineage>
</organism>
<dbReference type="Gene3D" id="4.10.60.10">
    <property type="entry name" value="Zinc finger, CCHC-type"/>
    <property type="match status" value="1"/>
</dbReference>